<dbReference type="EMBL" id="CP051139">
    <property type="protein sequence ID" value="QIW94507.1"/>
    <property type="molecule type" value="Genomic_DNA"/>
</dbReference>
<evidence type="ECO:0000313" key="8">
    <source>
        <dbReference type="EMBL" id="QIW94507.1"/>
    </source>
</evidence>
<evidence type="ECO:0000256" key="6">
    <source>
        <dbReference type="PROSITE-ProRule" id="PRU00221"/>
    </source>
</evidence>
<dbReference type="PROSITE" id="PS50082">
    <property type="entry name" value="WD_REPEATS_2"/>
    <property type="match status" value="2"/>
</dbReference>
<dbReference type="SUPFAM" id="SSF50978">
    <property type="entry name" value="WD40 repeat-like"/>
    <property type="match status" value="1"/>
</dbReference>
<keyword evidence="4" id="KW-0833">Ubl conjugation pathway</keyword>
<dbReference type="Pfam" id="PF00400">
    <property type="entry name" value="WD40"/>
    <property type="match status" value="3"/>
</dbReference>
<dbReference type="InterPro" id="IPR051865">
    <property type="entry name" value="WD-repeat_CDT2_adapter"/>
</dbReference>
<feature type="region of interest" description="Disordered" evidence="7">
    <location>
        <begin position="83"/>
        <end position="124"/>
    </location>
</feature>
<dbReference type="PANTHER" id="PTHR22852:SF0">
    <property type="entry name" value="DENTICLELESS PROTEIN HOMOLOG"/>
    <property type="match status" value="1"/>
</dbReference>
<evidence type="ECO:0000256" key="2">
    <source>
        <dbReference type="ARBA" id="ARBA00022574"/>
    </source>
</evidence>
<reference evidence="8 9" key="1">
    <citation type="journal article" date="2016" name="Sci. Rep.">
        <title>Peltaster fructicola genome reveals evolution from an invasive phytopathogen to an ectophytic parasite.</title>
        <authorList>
            <person name="Xu C."/>
            <person name="Chen H."/>
            <person name="Gleason M.L."/>
            <person name="Xu J.R."/>
            <person name="Liu H."/>
            <person name="Zhang R."/>
            <person name="Sun G."/>
        </authorList>
    </citation>
    <scope>NUCLEOTIDE SEQUENCE [LARGE SCALE GENOMIC DNA]</scope>
    <source>
        <strain evidence="8 9">LNHT1506</strain>
    </source>
</reference>
<comment type="pathway">
    <text evidence="1">Protein modification; protein ubiquitination.</text>
</comment>
<organism evidence="8 9">
    <name type="scientific">Peltaster fructicola</name>
    <dbReference type="NCBI Taxonomy" id="286661"/>
    <lineage>
        <taxon>Eukaryota</taxon>
        <taxon>Fungi</taxon>
        <taxon>Dikarya</taxon>
        <taxon>Ascomycota</taxon>
        <taxon>Pezizomycotina</taxon>
        <taxon>Dothideomycetes</taxon>
        <taxon>Dothideomycetes incertae sedis</taxon>
        <taxon>Peltaster</taxon>
    </lineage>
</organism>
<keyword evidence="3" id="KW-0677">Repeat</keyword>
<evidence type="ECO:0000256" key="4">
    <source>
        <dbReference type="ARBA" id="ARBA00022786"/>
    </source>
</evidence>
<feature type="region of interest" description="Disordered" evidence="7">
    <location>
        <begin position="1"/>
        <end position="50"/>
    </location>
</feature>
<protein>
    <submittedName>
        <fullName evidence="8">Uncharacterized protein</fullName>
    </submittedName>
</protein>
<dbReference type="AlphaFoldDB" id="A0A6H0XIN4"/>
<evidence type="ECO:0000256" key="5">
    <source>
        <dbReference type="ARBA" id="ARBA00038344"/>
    </source>
</evidence>
<dbReference type="PROSITE" id="PS50294">
    <property type="entry name" value="WD_REPEATS_REGION"/>
    <property type="match status" value="1"/>
</dbReference>
<dbReference type="InterPro" id="IPR019775">
    <property type="entry name" value="WD40_repeat_CS"/>
</dbReference>
<proteinExistence type="inferred from homology"/>
<feature type="repeat" description="WD" evidence="6">
    <location>
        <begin position="607"/>
        <end position="637"/>
    </location>
</feature>
<gene>
    <name evidence="8" type="ORF">AMS68_000025</name>
</gene>
<feature type="compositionally biased region" description="Basic residues" evidence="7">
    <location>
        <begin position="28"/>
        <end position="38"/>
    </location>
</feature>
<dbReference type="SMART" id="SM00320">
    <property type="entry name" value="WD40"/>
    <property type="match status" value="5"/>
</dbReference>
<evidence type="ECO:0000313" key="9">
    <source>
        <dbReference type="Proteomes" id="UP000503462"/>
    </source>
</evidence>
<dbReference type="OrthoDB" id="2096344at2759"/>
<feature type="compositionally biased region" description="Polar residues" evidence="7">
    <location>
        <begin position="1"/>
        <end position="11"/>
    </location>
</feature>
<keyword evidence="2 6" id="KW-0853">WD repeat</keyword>
<comment type="similarity">
    <text evidence="5">Belongs to the WD repeat cdt2 family.</text>
</comment>
<dbReference type="InterPro" id="IPR036322">
    <property type="entry name" value="WD40_repeat_dom_sf"/>
</dbReference>
<dbReference type="GO" id="GO:0043161">
    <property type="term" value="P:proteasome-mediated ubiquitin-dependent protein catabolic process"/>
    <property type="evidence" value="ECO:0007669"/>
    <property type="project" value="TreeGrafter"/>
</dbReference>
<dbReference type="InterPro" id="IPR001680">
    <property type="entry name" value="WD40_rpt"/>
</dbReference>
<accession>A0A6H0XIN4</accession>
<dbReference type="Gene3D" id="2.130.10.10">
    <property type="entry name" value="YVTN repeat-like/Quinoprotein amine dehydrogenase"/>
    <property type="match status" value="2"/>
</dbReference>
<dbReference type="Proteomes" id="UP000503462">
    <property type="component" value="Chromosome 1"/>
</dbReference>
<evidence type="ECO:0000256" key="3">
    <source>
        <dbReference type="ARBA" id="ARBA00022737"/>
    </source>
</evidence>
<dbReference type="PANTHER" id="PTHR22852">
    <property type="entry name" value="LETHAL 2 DENTICLELESS PROTEIN RETINOIC ACID-REGULATED NUCLEAR MATRIX-ASSOCIATED PROTEIN"/>
    <property type="match status" value="1"/>
</dbReference>
<keyword evidence="9" id="KW-1185">Reference proteome</keyword>
<name>A0A6H0XIN4_9PEZI</name>
<dbReference type="GO" id="GO:0005634">
    <property type="term" value="C:nucleus"/>
    <property type="evidence" value="ECO:0007669"/>
    <property type="project" value="TreeGrafter"/>
</dbReference>
<evidence type="ECO:0000256" key="7">
    <source>
        <dbReference type="SAM" id="MobiDB-lite"/>
    </source>
</evidence>
<dbReference type="PROSITE" id="PS00678">
    <property type="entry name" value="WD_REPEATS_1"/>
    <property type="match status" value="1"/>
</dbReference>
<sequence length="674" mass="74779">MESQSIQSSPLAYSGKENATPDTFTSPRRLKNALKPRKPPTVTPKRFSRFFTPRASLNTRNNRNSRVSRQLKDITKYAVNSRGLDRDEVSNQDFPSLRPSKRRKFAEEPTSSPPQSSPIKCQHSPQRKLHVLEDDIESVCSSRDESDLFEEEPIRPILRLRQSTTSHRLLTRSFGDHQLSARAHINADSAALAYSSTADFASRPEDSFVWRKPLGSLAFSTAACNTNSLVAVGGENGRVHMLDTSPSADFRKPHVHFPVYHNAIMDMAFSPCDYILAAAGGDQTCRVIDMQTQQTLSVLAGHKSSVKQIRFRPDDNKLLTSSGRDGLVNVWDLRCSERAVQTLVFRPSAEDDDDSPPTNLFPYASMIVGPAHRAVRAVEKIVKIPGLDDNSSVNGVSITSIEHLTGSRGHLLLSASEGNSSLKLFDLRVAGRNTKSDRFGYEVPVACTPPPPGQQRHYGVSSLVLSTDGSRAYSICKDNTVWVYSTQHLILGSAPESINFSKRTRLSPPEKSKEGSGPLYGIRNPALRISNFYIRAALRKATPEHEELLAVGSQDKCAVVFSTDERTLRSQAKRAKQDRQIARPSWLNSTTEACPVEIFENVGTPLVRGHSFDVTTLAFAHSGELVTNGDDHRVRCWRQNQKLARHLRQCGEGQGQRWGCGWADVPAEHDDDDE</sequence>
<evidence type="ECO:0000256" key="1">
    <source>
        <dbReference type="ARBA" id="ARBA00004906"/>
    </source>
</evidence>
<feature type="repeat" description="WD" evidence="6">
    <location>
        <begin position="299"/>
        <end position="341"/>
    </location>
</feature>
<dbReference type="InterPro" id="IPR015943">
    <property type="entry name" value="WD40/YVTN_repeat-like_dom_sf"/>
</dbReference>
<dbReference type="GO" id="GO:0030674">
    <property type="term" value="F:protein-macromolecule adaptor activity"/>
    <property type="evidence" value="ECO:0007669"/>
    <property type="project" value="TreeGrafter"/>
</dbReference>